<evidence type="ECO:0000256" key="1">
    <source>
        <dbReference type="ARBA" id="ARBA00004370"/>
    </source>
</evidence>
<dbReference type="InterPro" id="IPR017452">
    <property type="entry name" value="GPCR_Rhodpsn_7TM"/>
</dbReference>
<proteinExistence type="predicted"/>
<evidence type="ECO:0000313" key="7">
    <source>
        <dbReference type="EMBL" id="CAF1565593.1"/>
    </source>
</evidence>
<evidence type="ECO:0000256" key="4">
    <source>
        <dbReference type="ARBA" id="ARBA00023136"/>
    </source>
</evidence>
<evidence type="ECO:0000313" key="9">
    <source>
        <dbReference type="Proteomes" id="UP000682733"/>
    </source>
</evidence>
<evidence type="ECO:0000256" key="3">
    <source>
        <dbReference type="ARBA" id="ARBA00022989"/>
    </source>
</evidence>
<name>A0A8S2V9G3_9BILA</name>
<evidence type="ECO:0000256" key="2">
    <source>
        <dbReference type="ARBA" id="ARBA00022692"/>
    </source>
</evidence>
<dbReference type="EMBL" id="CAJNOK010042720">
    <property type="protein sequence ID" value="CAF1565593.1"/>
    <property type="molecule type" value="Genomic_DNA"/>
</dbReference>
<comment type="caution">
    <text evidence="8">The sequence shown here is derived from an EMBL/GenBank/DDBJ whole genome shotgun (WGS) entry which is preliminary data.</text>
</comment>
<feature type="transmembrane region" description="Helical" evidence="5">
    <location>
        <begin position="171"/>
        <end position="190"/>
    </location>
</feature>
<dbReference type="GO" id="GO:0016020">
    <property type="term" value="C:membrane"/>
    <property type="evidence" value="ECO:0007669"/>
    <property type="project" value="UniProtKB-SubCell"/>
</dbReference>
<organism evidence="8 9">
    <name type="scientific">Didymodactylos carnosus</name>
    <dbReference type="NCBI Taxonomy" id="1234261"/>
    <lineage>
        <taxon>Eukaryota</taxon>
        <taxon>Metazoa</taxon>
        <taxon>Spiralia</taxon>
        <taxon>Gnathifera</taxon>
        <taxon>Rotifera</taxon>
        <taxon>Eurotatoria</taxon>
        <taxon>Bdelloidea</taxon>
        <taxon>Philodinida</taxon>
        <taxon>Philodinidae</taxon>
        <taxon>Didymodactylos</taxon>
    </lineage>
</organism>
<feature type="transmembrane region" description="Helical" evidence="5">
    <location>
        <begin position="74"/>
        <end position="96"/>
    </location>
</feature>
<keyword evidence="3 5" id="KW-1133">Transmembrane helix</keyword>
<dbReference type="PROSITE" id="PS50262">
    <property type="entry name" value="G_PROTEIN_RECEP_F1_2"/>
    <property type="match status" value="1"/>
</dbReference>
<accession>A0A8S2V9G3</accession>
<dbReference type="SUPFAM" id="SSF81321">
    <property type="entry name" value="Family A G protein-coupled receptor-like"/>
    <property type="match status" value="1"/>
</dbReference>
<evidence type="ECO:0000256" key="5">
    <source>
        <dbReference type="SAM" id="Phobius"/>
    </source>
</evidence>
<keyword evidence="2 5" id="KW-0812">Transmembrane</keyword>
<comment type="subcellular location">
    <subcellularLocation>
        <location evidence="1">Membrane</location>
    </subcellularLocation>
</comment>
<feature type="transmembrane region" description="Helical" evidence="5">
    <location>
        <begin position="26"/>
        <end position="45"/>
    </location>
</feature>
<feature type="domain" description="G-protein coupled receptors family 1 profile" evidence="6">
    <location>
        <begin position="1"/>
        <end position="187"/>
    </location>
</feature>
<feature type="non-terminal residue" evidence="8">
    <location>
        <position position="1"/>
    </location>
</feature>
<gene>
    <name evidence="7" type="ORF">OVA965_LOCUS40061</name>
    <name evidence="8" type="ORF">TMI583_LOCUS41452</name>
</gene>
<evidence type="ECO:0000259" key="6">
    <source>
        <dbReference type="PROSITE" id="PS50262"/>
    </source>
</evidence>
<dbReference type="Proteomes" id="UP000682733">
    <property type="component" value="Unassembled WGS sequence"/>
</dbReference>
<sequence length="246" mass="28303">CVDRFSSSCQNVKYRKFSSSYVSQRAIIIATIVCLLSYLHIFLLFDIQSQLSSSGKLTLTCYALSGPYRMFSDIQYVLSYAMGPPLLMAVFGMLTISNVGKIRRHIVPSQGVPNIKIRKKDIQLMIMLFCQVTLILIFTSPFGIQKLYDTFTLNNVKTSLKVAQDNFATQFIRLVSYIEHVFGFYFYTLSSRTFRNEFLRLIDICLRFIYGAEHRNFAMGNTMMSQTNNNTINEQQKRYLTAFSAT</sequence>
<dbReference type="Proteomes" id="UP000677228">
    <property type="component" value="Unassembled WGS sequence"/>
</dbReference>
<keyword evidence="4 5" id="KW-0472">Membrane</keyword>
<evidence type="ECO:0000313" key="8">
    <source>
        <dbReference type="EMBL" id="CAF4358542.1"/>
    </source>
</evidence>
<dbReference type="Gene3D" id="1.20.1070.10">
    <property type="entry name" value="Rhodopsin 7-helix transmembrane proteins"/>
    <property type="match status" value="1"/>
</dbReference>
<dbReference type="AlphaFoldDB" id="A0A8S2V9G3"/>
<dbReference type="EMBL" id="CAJOBA010065424">
    <property type="protein sequence ID" value="CAF4358542.1"/>
    <property type="molecule type" value="Genomic_DNA"/>
</dbReference>
<protein>
    <recommendedName>
        <fullName evidence="6">G-protein coupled receptors family 1 profile domain-containing protein</fullName>
    </recommendedName>
</protein>
<reference evidence="8" key="1">
    <citation type="submission" date="2021-02" db="EMBL/GenBank/DDBJ databases">
        <authorList>
            <person name="Nowell W R."/>
        </authorList>
    </citation>
    <scope>NUCLEOTIDE SEQUENCE</scope>
</reference>
<feature type="transmembrane region" description="Helical" evidence="5">
    <location>
        <begin position="124"/>
        <end position="144"/>
    </location>
</feature>